<gene>
    <name evidence="1" type="ORF">NCTC10283_01977</name>
</gene>
<evidence type="ECO:0000313" key="2">
    <source>
        <dbReference type="Proteomes" id="UP000254209"/>
    </source>
</evidence>
<evidence type="ECO:0000313" key="1">
    <source>
        <dbReference type="EMBL" id="SSY80418.1"/>
    </source>
</evidence>
<dbReference type="Pfam" id="PF19875">
    <property type="entry name" value="DUF6348"/>
    <property type="match status" value="1"/>
</dbReference>
<dbReference type="STRING" id="1120980.GCA_000745955_00756"/>
<dbReference type="EMBL" id="UFSO01000003">
    <property type="protein sequence ID" value="SSY80418.1"/>
    <property type="molecule type" value="Genomic_DNA"/>
</dbReference>
<sequence>MELKKLDNNPAHDGIITLTWQTESGESGEDVINVALLLQEKLAENHIPTEIVDEYWLYQPDTGYYFLPALWNFELNDGSFSSASTIQIHHKELFPNGIFEYQYSFGGRETLNEALLSGFDTWLKTDWETLWDAARPDEANHLYLNMDFQNEALKRLVLLGSVGFYPAPDESEQNAESCETHGEFCECCLFTQSLQAFEPLLKSAENYAIRIFVSRDDEGEYNADCRVNGEDWADALDSLKNYAKTWAGEGMAFRKQYIIIRNQPDNWLENDN</sequence>
<keyword evidence="2" id="KW-1185">Reference proteome</keyword>
<accession>A0A376BU94</accession>
<dbReference type="AlphaFoldDB" id="A0A376BU94"/>
<proteinExistence type="predicted"/>
<reference evidence="1 2" key="1">
    <citation type="submission" date="2018-06" db="EMBL/GenBank/DDBJ databases">
        <authorList>
            <consortium name="Pathogen Informatics"/>
            <person name="Doyle S."/>
        </authorList>
    </citation>
    <scope>NUCLEOTIDE SEQUENCE [LARGE SCALE GENOMIC DNA]</scope>
    <source>
        <strain evidence="1 2">NCTC10283</strain>
    </source>
</reference>
<organism evidence="1 2">
    <name type="scientific">Alysiella crassa</name>
    <dbReference type="NCBI Taxonomy" id="153491"/>
    <lineage>
        <taxon>Bacteria</taxon>
        <taxon>Pseudomonadati</taxon>
        <taxon>Pseudomonadota</taxon>
        <taxon>Betaproteobacteria</taxon>
        <taxon>Neisseriales</taxon>
        <taxon>Neisseriaceae</taxon>
        <taxon>Alysiella</taxon>
    </lineage>
</organism>
<dbReference type="InterPro" id="IPR045929">
    <property type="entry name" value="DUF6348"/>
</dbReference>
<name>A0A376BU94_9NEIS</name>
<dbReference type="RefSeq" id="WP_051968445.1">
    <property type="nucleotide sequence ID" value="NZ_CP091519.2"/>
</dbReference>
<dbReference type="Proteomes" id="UP000254209">
    <property type="component" value="Unassembled WGS sequence"/>
</dbReference>
<protein>
    <submittedName>
        <fullName evidence="1">Uncharacterized protein</fullName>
    </submittedName>
</protein>
<dbReference type="OrthoDB" id="6020951at2"/>